<organism evidence="1 2">
    <name type="scientific">Aristaeella lactis</name>
    <dbReference type="NCBI Taxonomy" id="3046383"/>
    <lineage>
        <taxon>Bacteria</taxon>
        <taxon>Bacillati</taxon>
        <taxon>Bacillota</taxon>
        <taxon>Clostridia</taxon>
        <taxon>Eubacteriales</taxon>
        <taxon>Aristaeellaceae</taxon>
        <taxon>Aristaeella</taxon>
    </lineage>
</organism>
<comment type="caution">
    <text evidence="1">The sequence shown here is derived from an EMBL/GenBank/DDBJ whole genome shotgun (WGS) entry which is preliminary data.</text>
</comment>
<dbReference type="Proteomes" id="UP000192328">
    <property type="component" value="Unassembled WGS sequence"/>
</dbReference>
<accession>A0AC61PQT6</accession>
<dbReference type="EMBL" id="FWXZ01000011">
    <property type="protein sequence ID" value="SMC93850.1"/>
    <property type="molecule type" value="Genomic_DNA"/>
</dbReference>
<keyword evidence="2" id="KW-1185">Reference proteome</keyword>
<name>A0AC61PQT6_9FIRM</name>
<evidence type="ECO:0000313" key="1">
    <source>
        <dbReference type="EMBL" id="SMC93850.1"/>
    </source>
</evidence>
<gene>
    <name evidence="1" type="ORF">SAMN06297397_0111</name>
</gene>
<evidence type="ECO:0000313" key="2">
    <source>
        <dbReference type="Proteomes" id="UP000192328"/>
    </source>
</evidence>
<proteinExistence type="predicted"/>
<protein>
    <submittedName>
        <fullName evidence="1">LPXTG-motif cell wall anchor domain-containing protein</fullName>
    </submittedName>
</protein>
<reference evidence="1" key="1">
    <citation type="submission" date="2017-04" db="EMBL/GenBank/DDBJ databases">
        <authorList>
            <person name="Varghese N."/>
            <person name="Submissions S."/>
        </authorList>
    </citation>
    <scope>NUCLEOTIDE SEQUENCE</scope>
    <source>
        <strain evidence="1">WTE2008</strain>
    </source>
</reference>
<sequence>MFNRNDPERKIRQVKGWRRLTAFLCAFMLLFSSCGLNAFAQTIYSDPVTVPAQNTESPEETPAPADAAVTGEDAEPVIDESAAEDAAEVPGTDEPGEPAGETPAEDVPASGTDVEQPEGPDEEETAAEAGDNTNNDQTEEIGAEPGIEYFPGTLTLETAEGSVRIEYPAEARLPENTVLSLMPVKGTELYAALKSAAKLIRNEENDTWQRQVADEGNRFWMPALKDTDGNELRPQAGVTLSFTTHEAPKGAEWFRAGDNAGILEVQDGTVTITDYGMEPFGYALLERVQIGTVTQEYSAGDYTVTASYGPDAGFPEDTEMKVREIRPGTPEYALYSGMTEETLGEEWSEITLERYFDITFVSGGEEVEPQADVDVQILFRDIIELTEEHDVQAVHIENHEAVVIESETDSNEDSAKRNSEAIDTVSFTADSFSVFGVVQRKKITQKVLAADGNTYEISVIYGPDAEIPADAELAVTELQPGDPQYAEHLRKAVKAALEQSDRISGDEPVYINEDQYGRFFDIEIRSGGQKIEPDGNVSVKISLADAPEERTDELLVVHFAEAEPDILTADIGTETGIQFEADSFSVYGVITMPSSTPQNDLGDLDSRRFTMSHNGQYVTSTVDLGTTNQLHKTRNANEATVWTFEATDTAGIYNIFTTDAQGNKLYMNLNRRDPSRAHGAVSSTPQGFGVTRDSNGKYLISASIGSDTYWLNEFNAGTGFAGWYQRSAGYDLLDLQFADPVMENGKEYMVLAKYDGNYYIVNNDATLTPVDYDPVANRVAVDNPMLWTVDGTNPNRHIYFRSEAAGYTSDQLPSDYYRRYLDPSQANALSEENSGNVTLDPHSNQAWRDDEGHINYPNTIIRPTDAERSSNVNYYSQQVYTQPWNGNNHLGVELNSHGVPVRLVGQQSADNGVEILFADPTKVGDPIARNHSVNHIDISIAGESRVNVPLAYGTYYYRDPDTGAMIEYNVTTNTTLNLSTKVSIDPEDMKHATIKAYDKNNNELDDAFVITGYSSNAHNDVSAVQVRVEGRFKVAEVSTAYNWWEDTNSDRMKRERLNNQITYVVSAVKNEDFNMVDPDRGQLYEKMADGTYKPLSLNMDVDMTASFTYYDKLNECPPVRWNYDLWQSGGIIDGSGMDFVLGGDTEAASTSVVALEVTKQIVDENGMLVHPAEKIIHSVDIYGNTAKDANGLVANPNIVAEVNVNQYGTEFVPSGYTKYHSKNIAVGPNGMTVVYDYAIKPGMYYVTEDKSTIAQTFVDTSGDTWEYKETYIATEYVRRGNKYDDKEAYPDPRHLSKIYTMDDPVYAAVPEVVGTFKTLNNVEKKNGIVEFYVYNVYVNTSHTSLEVEKLWADGTPVPANAVVTFDLYYAKRQKTNNGEPVANLAPWPDYEEYLPVDGDPIFDPTIQKVLTMSTNEAAEDWTGTFTGMPANWRDADGNEWELDYFAKEAALTVDGENIISQYNQTAEKEEPAPEEVDFSDGKVIITNAAARTETTVKKNWSDDAAHYDDESITLKLVRYRKEAPPEPEEGVLHISHITSGIPASPELPAGFTATYSYVGPVSASGVPAGSYSVPPGRYTVTATVTNGGAPFGYTYSFTSDPVTVNVHENGVVTTEFTSFYSQNAGTLNITHASAGLSNSPALPAGFAVTYSCTGNGSTYQLQPGENTLPAGTYVVTANVSNGAPPSGYSYASTTEPMTVTVYSNGTTNAAFTSYYGRFVKVTAKHIQQRGVSWNIITDVYEKEFAVGTIIEIAYSTNYLDSELYINGQRVTTFHGDGRHTYSYTIQREGDILIEALDPWFPNGFTTKITVEAIGVSGRTDERHGLTAGLRAARYTASAGFTSGGSRLRASGLPEGYSRDEDWSETVTVSLSEDWTKVVSELDVYDEHGQPYYYAVEEENIPAGYDSEAGAPVSAVDIEDAVLTVTNTYINPTTGNLIVSKKITGNAADLTEEFTFTVTVTDAEGQPIPDGDYGAMTFSGGTATFTLTNGEMKKALELPEGAIFTVTEDPKGYTAVQAGGEDGDNVIEAGGTKHVDFTNTLDTFADLKISKTVTGEEINEDQVFVFTVTLPGHTGEETFDTVMASGGEDREGSLTFTDGTATVELKHNESLTIKNLPNGTDYVITEDNYTPEYYEPQIENASGTIEGGENVTVDASFINPKVPVVDITANKDWGTADYILEATAVQFVLKRTAGDGEPEVVDTVTLKAEDNWQVYWEGLDKYVNGELPEEERTAYTYSVEETGVYFGELVDGEVPEDGWVTDGETLAAMYKTEGGAVTMTGDYLNHGMATITNETETATVIVEKNWPDFADDDSFTWEAAFQLLADETPTGDHLIIRKDTPAEERTFANLPKFAVDENGEAKLIDYTVRETSYSVYENGELQFSYDGTNYIPDDRYKRYLSSYDSEFNEDGEEVITVTNVTTKVKSIRVTKEWMGVPIEETKDLPAASFALAYIPATGWGNPQPYEDDTGFDYTRIWLSYKNNWTWECPVDLPEEYRYFVIETPLTKPNWDSADEHVRTDPLIDEFPIMIEGYKCRDVIDTGNWSSLVHFQQPRNANIGNHGEIKILNKLPGYMQMDLKKKFLEYRDNGNGGQSLYTTTGEDQAQSNMIIELQMMRRTIDYSSGEDVYITGWQNYGKPIKLGYDAAGNDYVDNPNPFSVSSRGSWNFNVEDNNIYHGLPTKGLYRKADNSIIVVRYQYIYKEVQVYDGNLNPIGGQWTSWLPYAWDANGNKVRVSELQTAQDQDRMLNAPGTSLDIEKGWADNRVAANVEEVYVRVERREYGSNGPYEDYLSVISTETELGSLGQNHFITSGPDVYNPVTNRIVLNRNNDWKATIDKVQIFPNGNGAKQYEYRIIETGYMDLAGNVYLNTEAFEPITYYKHGHNEGDWVKQGSGVLLSREGPNKLKVENTSHFGPLQLTKQVPEASTEAAEEQTFEFHVEMLLPPGMELKPLDLVVENGTISDFTCEGEVAEFTVSIQGQGTVFIDGIPFGTTYEVTEPSVPEGWKQDGETVYSDEEGKQIALGDDPFDSVIITNIEVTSISAEKTWKQNGVTVDWPAEVTEITAGLYGSVNGGEPEPVEDEEGNPRRLTFGQNAKIADRTFTELPVYDEEGNPITYSIREESISGGQETADITDGVVTLAGKTWQALAGEPDEDNHVVITNSRTEIHLLKTDANTNEALADAEFRLMKLNGDSWEVFMDGITVGSEGEEKGRAAVDGLTEGSYTLMEMKAPAGYIALGMPVGFRVRNGEILFDNTGHVTYDADTATFTVRNKPGLALPSTGGEGTLVYTACGLGMILLAVILLMVRRKKWKNNCM</sequence>